<dbReference type="Proteomes" id="UP000035721">
    <property type="component" value="Unassembled WGS sequence"/>
</dbReference>
<comment type="caution">
    <text evidence="3">The sequence shown here is derived from an EMBL/GenBank/DDBJ whole genome shotgun (WGS) entry which is preliminary data.</text>
</comment>
<organism evidence="3 4">
    <name type="scientific">Nostocoides japonicum T1-X7</name>
    <dbReference type="NCBI Taxonomy" id="1194083"/>
    <lineage>
        <taxon>Bacteria</taxon>
        <taxon>Bacillati</taxon>
        <taxon>Actinomycetota</taxon>
        <taxon>Actinomycetes</taxon>
        <taxon>Micrococcales</taxon>
        <taxon>Intrasporangiaceae</taxon>
        <taxon>Nostocoides</taxon>
    </lineage>
</organism>
<keyword evidence="4" id="KW-1185">Reference proteome</keyword>
<evidence type="ECO:0000256" key="1">
    <source>
        <dbReference type="SAM" id="MobiDB-lite"/>
    </source>
</evidence>
<evidence type="ECO:0000313" key="3">
    <source>
        <dbReference type="EMBL" id="CCH78695.1"/>
    </source>
</evidence>
<dbReference type="Pfam" id="PF11298">
    <property type="entry name" value="DUF3099"/>
    <property type="match status" value="1"/>
</dbReference>
<evidence type="ECO:0000256" key="2">
    <source>
        <dbReference type="SAM" id="Phobius"/>
    </source>
</evidence>
<feature type="region of interest" description="Disordered" evidence="1">
    <location>
        <begin position="50"/>
        <end position="69"/>
    </location>
</feature>
<accession>A0A077M3I7</accession>
<keyword evidence="2" id="KW-1133">Transmembrane helix</keyword>
<sequence>MQRYLITMSIRTASFVLAVLTEGWLRWTFVVLAVFLPYIAVVAANAVRPRPLGRVDKPGPAPGTHQIRP</sequence>
<evidence type="ECO:0008006" key="5">
    <source>
        <dbReference type="Google" id="ProtNLM"/>
    </source>
</evidence>
<dbReference type="EMBL" id="CAJB01000248">
    <property type="protein sequence ID" value="CCH78695.1"/>
    <property type="molecule type" value="Genomic_DNA"/>
</dbReference>
<dbReference type="InterPro" id="IPR021449">
    <property type="entry name" value="DUF3099"/>
</dbReference>
<reference evidence="3 4" key="1">
    <citation type="journal article" date="2013" name="ISME J.">
        <title>A metabolic model for members of the genus Tetrasphaera involved in enhanced biological phosphorus removal.</title>
        <authorList>
            <person name="Kristiansen R."/>
            <person name="Nguyen H.T.T."/>
            <person name="Saunders A.M."/>
            <person name="Nielsen J.L."/>
            <person name="Wimmer R."/>
            <person name="Le V.Q."/>
            <person name="McIlroy S.J."/>
            <person name="Petrovski S."/>
            <person name="Seviour R.J."/>
            <person name="Calteau A."/>
            <person name="Nielsen K.L."/>
            <person name="Nielsen P.H."/>
        </authorList>
    </citation>
    <scope>NUCLEOTIDE SEQUENCE [LARGE SCALE GENOMIC DNA]</scope>
    <source>
        <strain evidence="3 4">T1-X7</strain>
    </source>
</reference>
<dbReference type="STRING" id="1194083.BN12_3210002"/>
<dbReference type="OrthoDB" id="4229919at2"/>
<keyword evidence="2" id="KW-0812">Transmembrane</keyword>
<proteinExistence type="predicted"/>
<gene>
    <name evidence="3" type="ORF">BN12_3210002</name>
</gene>
<protein>
    <recommendedName>
        <fullName evidence="5">Integral membrane protein</fullName>
    </recommendedName>
</protein>
<dbReference type="AlphaFoldDB" id="A0A077M3I7"/>
<feature type="transmembrane region" description="Helical" evidence="2">
    <location>
        <begin position="24"/>
        <end position="47"/>
    </location>
</feature>
<keyword evidence="2" id="KW-0472">Membrane</keyword>
<evidence type="ECO:0000313" key="4">
    <source>
        <dbReference type="Proteomes" id="UP000035721"/>
    </source>
</evidence>
<name>A0A077M3I7_9MICO</name>